<dbReference type="AlphaFoldDB" id="A0A0A9F480"/>
<reference evidence="2" key="2">
    <citation type="journal article" date="2015" name="Data Brief">
        <title>Shoot transcriptome of the giant reed, Arundo donax.</title>
        <authorList>
            <person name="Barrero R.A."/>
            <person name="Guerrero F.D."/>
            <person name="Moolhuijzen P."/>
            <person name="Goolsby J.A."/>
            <person name="Tidwell J."/>
            <person name="Bellgard S.E."/>
            <person name="Bellgard M.I."/>
        </authorList>
    </citation>
    <scope>NUCLEOTIDE SEQUENCE</scope>
    <source>
        <tissue evidence="2">Shoot tissue taken approximately 20 cm above the soil surface</tissue>
    </source>
</reference>
<proteinExistence type="predicted"/>
<evidence type="ECO:0000313" key="2">
    <source>
        <dbReference type="EMBL" id="JAE07102.1"/>
    </source>
</evidence>
<protein>
    <submittedName>
        <fullName evidence="2">Uncharacterized protein</fullName>
    </submittedName>
</protein>
<accession>A0A0A9F480</accession>
<keyword evidence="1" id="KW-0472">Membrane</keyword>
<evidence type="ECO:0000256" key="1">
    <source>
        <dbReference type="SAM" id="Phobius"/>
    </source>
</evidence>
<keyword evidence="1" id="KW-1133">Transmembrane helix</keyword>
<name>A0A0A9F480_ARUDO</name>
<feature type="transmembrane region" description="Helical" evidence="1">
    <location>
        <begin position="12"/>
        <end position="31"/>
    </location>
</feature>
<dbReference type="EMBL" id="GBRH01190794">
    <property type="protein sequence ID" value="JAE07102.1"/>
    <property type="molecule type" value="Transcribed_RNA"/>
</dbReference>
<reference evidence="2" key="1">
    <citation type="submission" date="2014-09" db="EMBL/GenBank/DDBJ databases">
        <authorList>
            <person name="Magalhaes I.L.F."/>
            <person name="Oliveira U."/>
            <person name="Santos F.R."/>
            <person name="Vidigal T.H.D.A."/>
            <person name="Brescovit A.D."/>
            <person name="Santos A.J."/>
        </authorList>
    </citation>
    <scope>NUCLEOTIDE SEQUENCE</scope>
    <source>
        <tissue evidence="2">Shoot tissue taken approximately 20 cm above the soil surface</tissue>
    </source>
</reference>
<organism evidence="2">
    <name type="scientific">Arundo donax</name>
    <name type="common">Giant reed</name>
    <name type="synonym">Donax arundinaceus</name>
    <dbReference type="NCBI Taxonomy" id="35708"/>
    <lineage>
        <taxon>Eukaryota</taxon>
        <taxon>Viridiplantae</taxon>
        <taxon>Streptophyta</taxon>
        <taxon>Embryophyta</taxon>
        <taxon>Tracheophyta</taxon>
        <taxon>Spermatophyta</taxon>
        <taxon>Magnoliopsida</taxon>
        <taxon>Liliopsida</taxon>
        <taxon>Poales</taxon>
        <taxon>Poaceae</taxon>
        <taxon>PACMAD clade</taxon>
        <taxon>Arundinoideae</taxon>
        <taxon>Arundineae</taxon>
        <taxon>Arundo</taxon>
    </lineage>
</organism>
<feature type="transmembrane region" description="Helical" evidence="1">
    <location>
        <begin position="62"/>
        <end position="82"/>
    </location>
</feature>
<keyword evidence="1" id="KW-0812">Transmembrane</keyword>
<sequence length="99" mass="10445">MGQQRRVCAPCNLLPHFLRAAVGALVMLYVLRLGGGDLHALAMEPPLADVAGDPELVCIVEASAASTKGFAVLSVVVVFIFFNSRSCPRLLCMAIACSL</sequence>